<evidence type="ECO:0000259" key="3">
    <source>
        <dbReference type="PROSITE" id="PS51471"/>
    </source>
</evidence>
<evidence type="ECO:0000313" key="5">
    <source>
        <dbReference type="Proteomes" id="UP000012174"/>
    </source>
</evidence>
<dbReference type="STRING" id="1287681.M7T6G6"/>
<organism evidence="4 5">
    <name type="scientific">Eutypa lata (strain UCR-EL1)</name>
    <name type="common">Grapevine dieback disease fungus</name>
    <name type="synonym">Eutypa armeniacae</name>
    <dbReference type="NCBI Taxonomy" id="1287681"/>
    <lineage>
        <taxon>Eukaryota</taxon>
        <taxon>Fungi</taxon>
        <taxon>Dikarya</taxon>
        <taxon>Ascomycota</taxon>
        <taxon>Pezizomycotina</taxon>
        <taxon>Sordariomycetes</taxon>
        <taxon>Xylariomycetidae</taxon>
        <taxon>Xylariales</taxon>
        <taxon>Diatrypaceae</taxon>
        <taxon>Eutypa</taxon>
    </lineage>
</organism>
<dbReference type="KEGG" id="ela:UCREL1_7605"/>
<feature type="domain" description="Fe2OG dioxygenase" evidence="3">
    <location>
        <begin position="508"/>
        <end position="612"/>
    </location>
</feature>
<feature type="binding site" evidence="1">
    <location>
        <position position="609"/>
    </location>
    <ligand>
        <name>2-oxoglutarate</name>
        <dbReference type="ChEBI" id="CHEBI:16810"/>
    </ligand>
</feature>
<dbReference type="OMA" id="TEDICAK"/>
<feature type="compositionally biased region" description="Basic and acidic residues" evidence="2">
    <location>
        <begin position="120"/>
        <end position="141"/>
    </location>
</feature>
<evidence type="ECO:0000256" key="2">
    <source>
        <dbReference type="SAM" id="MobiDB-lite"/>
    </source>
</evidence>
<dbReference type="Proteomes" id="UP000012174">
    <property type="component" value="Unassembled WGS sequence"/>
</dbReference>
<dbReference type="AlphaFoldDB" id="M7T6G6"/>
<protein>
    <recommendedName>
        <fullName evidence="3">Fe2OG dioxygenase domain-containing protein</fullName>
    </recommendedName>
</protein>
<dbReference type="InterPro" id="IPR027450">
    <property type="entry name" value="AlkB-like"/>
</dbReference>
<dbReference type="GO" id="GO:0051747">
    <property type="term" value="F:cytosine C-5 DNA demethylase activity"/>
    <property type="evidence" value="ECO:0007669"/>
    <property type="project" value="TreeGrafter"/>
</dbReference>
<dbReference type="Gene3D" id="2.60.120.590">
    <property type="entry name" value="Alpha-ketoglutarate-dependent dioxygenase AlkB-like"/>
    <property type="match status" value="1"/>
</dbReference>
<feature type="compositionally biased region" description="Polar residues" evidence="2">
    <location>
        <begin position="30"/>
        <end position="49"/>
    </location>
</feature>
<dbReference type="PANTHER" id="PTHR31573">
    <property type="entry name" value="ALPHA-KETOGLUTARATE-DEPENDENT DIOXYGENASE ALKB HOMOLOG 2"/>
    <property type="match status" value="1"/>
</dbReference>
<accession>M7T6G6</accession>
<dbReference type="InterPro" id="IPR032852">
    <property type="entry name" value="ALKBH2"/>
</dbReference>
<dbReference type="PROSITE" id="PS51471">
    <property type="entry name" value="FE2OG_OXY"/>
    <property type="match status" value="1"/>
</dbReference>
<dbReference type="EMBL" id="KB706870">
    <property type="protein sequence ID" value="EMR65416.1"/>
    <property type="molecule type" value="Genomic_DNA"/>
</dbReference>
<dbReference type="eggNOG" id="ENOG502RXDU">
    <property type="taxonomic scope" value="Eukaryota"/>
</dbReference>
<dbReference type="GO" id="GO:0008198">
    <property type="term" value="F:ferrous iron binding"/>
    <property type="evidence" value="ECO:0007669"/>
    <property type="project" value="TreeGrafter"/>
</dbReference>
<name>M7T6G6_EUTLA</name>
<gene>
    <name evidence="4" type="ORF">UCREL1_7605</name>
</gene>
<dbReference type="OrthoDB" id="2163491at2759"/>
<feature type="region of interest" description="Disordered" evidence="2">
    <location>
        <begin position="120"/>
        <end position="184"/>
    </location>
</feature>
<dbReference type="HOGENOM" id="CLU_422120_0_0_1"/>
<feature type="binding site" evidence="1">
    <location>
        <position position="603"/>
    </location>
    <ligand>
        <name>2-oxoglutarate</name>
        <dbReference type="ChEBI" id="CHEBI:16810"/>
    </ligand>
</feature>
<keyword evidence="5" id="KW-1185">Reference proteome</keyword>
<dbReference type="PANTHER" id="PTHR31573:SF4">
    <property type="entry name" value="FE2OG DIOXYGENASE DOMAIN-CONTAINING PROTEIN"/>
    <property type="match status" value="1"/>
</dbReference>
<evidence type="ECO:0000313" key="4">
    <source>
        <dbReference type="EMBL" id="EMR65416.1"/>
    </source>
</evidence>
<sequence length="649" mass="71359">MTTYSAPLPHLHGNMSDNAQPVGLSEPHTEPSTLPSTGNVPSTATNNATRLRKRKRGDNNELVSTGLVSKGGPAEAGPSSRTRAKRQALHHEGMSPHVNISWSDHELNIAEERPVELCPEEAHEAQSHGRTLRDTDSRPLRTLDPGPSELNAPAADKKKPRSKPQAKTDPTELHDSKPEPSGMPQVWAEKRSALCNALPYFRSHQSSLYSHNGVAVGMLIDAKVGDHDIFSSQVIITTIGGGCARDEKTGELVRVKSQDQNTTGVRQLSAAKQQNQAIVIVAVPALPTAVDDNDFGTGKVARHGIVCRDCGCCTRRLNWNRWDCEGENCKFHYTIPFSIMSPEDVAAEKQAFKHRPYVNPDVASQYHEVIGGYQTELYSLAGENEGELAGGIAIFRATEDICAKPMGPNELFNEVQQVDIGLRRNSALHPGLKSEQVTSHFQSNWGAYYKFGVVVKESRAFSEAPDSIMKALHRLTWAGKEAIDAIGIISKEQPLTAPEGTMPPDFIPFNELLSLGYFESSVINYHDDGEKELSPTVATLSLGSSATMRFRPKKRVNIGTCVKNGNKKEVISFTLNHGDIVVMHGTNIHKYYEHEVKPGGQLRYALTCRHVLLDRMDDEKRRQESLIKGQIPPSSYEFTYNGEGNAHTA</sequence>
<dbReference type="GO" id="GO:0035516">
    <property type="term" value="F:broad specificity oxidative DNA demethylase activity"/>
    <property type="evidence" value="ECO:0007669"/>
    <property type="project" value="TreeGrafter"/>
</dbReference>
<dbReference type="SUPFAM" id="SSF51197">
    <property type="entry name" value="Clavaminate synthase-like"/>
    <property type="match status" value="1"/>
</dbReference>
<dbReference type="GO" id="GO:0006307">
    <property type="term" value="P:DNA alkylation repair"/>
    <property type="evidence" value="ECO:0007669"/>
    <property type="project" value="TreeGrafter"/>
</dbReference>
<evidence type="ECO:0000256" key="1">
    <source>
        <dbReference type="PIRSR" id="PIRSR632852-1"/>
    </source>
</evidence>
<feature type="binding site" evidence="1">
    <location>
        <position position="526"/>
    </location>
    <ligand>
        <name>2-oxoglutarate</name>
        <dbReference type="ChEBI" id="CHEBI:16810"/>
    </ligand>
</feature>
<dbReference type="Pfam" id="PF13532">
    <property type="entry name" value="2OG-FeII_Oxy_2"/>
    <property type="match status" value="1"/>
</dbReference>
<proteinExistence type="predicted"/>
<feature type="region of interest" description="Disordered" evidence="2">
    <location>
        <begin position="1"/>
        <end position="98"/>
    </location>
</feature>
<dbReference type="InterPro" id="IPR005123">
    <property type="entry name" value="Oxoglu/Fe-dep_dioxygenase_dom"/>
</dbReference>
<reference evidence="5" key="1">
    <citation type="journal article" date="2013" name="Genome Announc.">
        <title>Draft genome sequence of the grapevine dieback fungus Eutypa lata UCR-EL1.</title>
        <authorList>
            <person name="Blanco-Ulate B."/>
            <person name="Rolshausen P.E."/>
            <person name="Cantu D."/>
        </authorList>
    </citation>
    <scope>NUCLEOTIDE SEQUENCE [LARGE SCALE GENOMIC DNA]</scope>
    <source>
        <strain evidence="5">UCR-EL1</strain>
    </source>
</reference>
<feature type="compositionally biased region" description="Basic and acidic residues" evidence="2">
    <location>
        <begin position="169"/>
        <end position="178"/>
    </location>
</feature>
<feature type="binding site" evidence="1">
    <location>
        <position position="607"/>
    </location>
    <ligand>
        <name>2-oxoglutarate</name>
        <dbReference type="ChEBI" id="CHEBI:16810"/>
    </ligand>
</feature>
<dbReference type="InterPro" id="IPR037151">
    <property type="entry name" value="AlkB-like_sf"/>
</dbReference>
<feature type="binding site" evidence="1">
    <location>
        <position position="517"/>
    </location>
    <ligand>
        <name>2-oxoglutarate</name>
        <dbReference type="ChEBI" id="CHEBI:16810"/>
    </ligand>
</feature>